<proteinExistence type="predicted"/>
<accession>A0A8J4YCX9</accession>
<evidence type="ECO:0000256" key="1">
    <source>
        <dbReference type="SAM" id="MobiDB-lite"/>
    </source>
</evidence>
<evidence type="ECO:0000313" key="2">
    <source>
        <dbReference type="EMBL" id="KAG0724303.1"/>
    </source>
</evidence>
<sequence>MNVSELSGQQQQQQQHGERRTRCIQEDTLSLDSSGPTHVPCSDPDFIRNTKSGVRGTQSYPIAATRNSICGGEYLDGRMSGFLTLKALKSGKDGATHKKVSPLLPRRSQLALPKVKVKRSSSMTRLTEALNQVHNVCLIPAQPRTLVKHGGPHAASLSLTPQSTRHGSPR</sequence>
<dbReference type="EMBL" id="JACEEZ010007086">
    <property type="protein sequence ID" value="KAG0724303.1"/>
    <property type="molecule type" value="Genomic_DNA"/>
</dbReference>
<reference evidence="2" key="1">
    <citation type="submission" date="2020-07" db="EMBL/GenBank/DDBJ databases">
        <title>The High-quality genome of the commercially important snow crab, Chionoecetes opilio.</title>
        <authorList>
            <person name="Jeong J.-H."/>
            <person name="Ryu S."/>
        </authorList>
    </citation>
    <scope>NUCLEOTIDE SEQUENCE</scope>
    <source>
        <strain evidence="2">MADBK_172401_WGS</strain>
        <tissue evidence="2">Digestive gland</tissue>
    </source>
</reference>
<comment type="caution">
    <text evidence="2">The sequence shown here is derived from an EMBL/GenBank/DDBJ whole genome shotgun (WGS) entry which is preliminary data.</text>
</comment>
<evidence type="ECO:0000313" key="3">
    <source>
        <dbReference type="Proteomes" id="UP000770661"/>
    </source>
</evidence>
<keyword evidence="3" id="KW-1185">Reference proteome</keyword>
<dbReference type="OrthoDB" id="2248459at2759"/>
<name>A0A8J4YCX9_CHIOP</name>
<feature type="region of interest" description="Disordered" evidence="1">
    <location>
        <begin position="1"/>
        <end position="21"/>
    </location>
</feature>
<dbReference type="Proteomes" id="UP000770661">
    <property type="component" value="Unassembled WGS sequence"/>
</dbReference>
<feature type="compositionally biased region" description="Polar residues" evidence="1">
    <location>
        <begin position="157"/>
        <end position="170"/>
    </location>
</feature>
<dbReference type="AlphaFoldDB" id="A0A8J4YCX9"/>
<organism evidence="2 3">
    <name type="scientific">Chionoecetes opilio</name>
    <name type="common">Atlantic snow crab</name>
    <name type="synonym">Cancer opilio</name>
    <dbReference type="NCBI Taxonomy" id="41210"/>
    <lineage>
        <taxon>Eukaryota</taxon>
        <taxon>Metazoa</taxon>
        <taxon>Ecdysozoa</taxon>
        <taxon>Arthropoda</taxon>
        <taxon>Crustacea</taxon>
        <taxon>Multicrustacea</taxon>
        <taxon>Malacostraca</taxon>
        <taxon>Eumalacostraca</taxon>
        <taxon>Eucarida</taxon>
        <taxon>Decapoda</taxon>
        <taxon>Pleocyemata</taxon>
        <taxon>Brachyura</taxon>
        <taxon>Eubrachyura</taxon>
        <taxon>Majoidea</taxon>
        <taxon>Majidae</taxon>
        <taxon>Chionoecetes</taxon>
    </lineage>
</organism>
<feature type="region of interest" description="Disordered" evidence="1">
    <location>
        <begin position="148"/>
        <end position="170"/>
    </location>
</feature>
<gene>
    <name evidence="2" type="ORF">GWK47_040854</name>
</gene>
<protein>
    <submittedName>
        <fullName evidence="2">Uncharacterized protein</fullName>
    </submittedName>
</protein>